<dbReference type="Proteomes" id="UP001472677">
    <property type="component" value="Unassembled WGS sequence"/>
</dbReference>
<comment type="caution">
    <text evidence="1">The sequence shown here is derived from an EMBL/GenBank/DDBJ whole genome shotgun (WGS) entry which is preliminary data.</text>
</comment>
<protein>
    <submittedName>
        <fullName evidence="1">Uncharacterized protein</fullName>
    </submittedName>
</protein>
<organism evidence="1 2">
    <name type="scientific">Hibiscus sabdariffa</name>
    <name type="common">roselle</name>
    <dbReference type="NCBI Taxonomy" id="183260"/>
    <lineage>
        <taxon>Eukaryota</taxon>
        <taxon>Viridiplantae</taxon>
        <taxon>Streptophyta</taxon>
        <taxon>Embryophyta</taxon>
        <taxon>Tracheophyta</taxon>
        <taxon>Spermatophyta</taxon>
        <taxon>Magnoliopsida</taxon>
        <taxon>eudicotyledons</taxon>
        <taxon>Gunneridae</taxon>
        <taxon>Pentapetalae</taxon>
        <taxon>rosids</taxon>
        <taxon>malvids</taxon>
        <taxon>Malvales</taxon>
        <taxon>Malvaceae</taxon>
        <taxon>Malvoideae</taxon>
        <taxon>Hibiscus</taxon>
    </lineage>
</organism>
<gene>
    <name evidence="1" type="ORF">V6N12_013080</name>
</gene>
<evidence type="ECO:0000313" key="2">
    <source>
        <dbReference type="Proteomes" id="UP001472677"/>
    </source>
</evidence>
<accession>A0ABR2EGP9</accession>
<reference evidence="1 2" key="1">
    <citation type="journal article" date="2024" name="G3 (Bethesda)">
        <title>Genome assembly of Hibiscus sabdariffa L. provides insights into metabolisms of medicinal natural products.</title>
        <authorList>
            <person name="Kim T."/>
        </authorList>
    </citation>
    <scope>NUCLEOTIDE SEQUENCE [LARGE SCALE GENOMIC DNA]</scope>
    <source>
        <strain evidence="1">TK-2024</strain>
        <tissue evidence="1">Old leaves</tissue>
    </source>
</reference>
<keyword evidence="2" id="KW-1185">Reference proteome</keyword>
<proteinExistence type="predicted"/>
<evidence type="ECO:0000313" key="1">
    <source>
        <dbReference type="EMBL" id="KAK8560281.1"/>
    </source>
</evidence>
<sequence length="124" mass="13299">MAVKLLGPDLLSSPLDRGGFRICRCARQGASTDRWDSPFIAPAVGNNHGRRSLMVVWQSWLAGNDEGSRFGESSMLSTEDKDELVGALMCTGVDAWSTCSNSHEIRVLAVGAPWGVGNVQLSCC</sequence>
<dbReference type="EMBL" id="JBBPBM010000014">
    <property type="protein sequence ID" value="KAK8560281.1"/>
    <property type="molecule type" value="Genomic_DNA"/>
</dbReference>
<name>A0ABR2EGP9_9ROSI</name>